<dbReference type="Pfam" id="PF25573">
    <property type="entry name" value="TPR_PSMD3_N"/>
    <property type="match status" value="1"/>
</dbReference>
<reference evidence="4" key="2">
    <citation type="submission" date="2021-05" db="EMBL/GenBank/DDBJ databases">
        <authorList>
            <person name="Pain A."/>
        </authorList>
    </citation>
    <scope>NUCLEOTIDE SEQUENCE</scope>
    <source>
        <strain evidence="4">1802A</strain>
    </source>
</reference>
<dbReference type="SUPFAM" id="SSF46785">
    <property type="entry name" value="Winged helix' DNA-binding domain"/>
    <property type="match status" value="1"/>
</dbReference>
<name>A0AAD9LJ88_BABDI</name>
<dbReference type="GO" id="GO:0008541">
    <property type="term" value="C:proteasome regulatory particle, lid subcomplex"/>
    <property type="evidence" value="ECO:0007669"/>
    <property type="project" value="TreeGrafter"/>
</dbReference>
<dbReference type="PANTHER" id="PTHR10758">
    <property type="entry name" value="26S PROTEASOME NON-ATPASE REGULATORY SUBUNIT 3/COP9 SIGNALOSOME COMPLEX SUBUNIT 3"/>
    <property type="match status" value="1"/>
</dbReference>
<dbReference type="Gene3D" id="1.25.40.570">
    <property type="match status" value="1"/>
</dbReference>
<comment type="similarity">
    <text evidence="1">Belongs to the proteasome subunit S3 family.</text>
</comment>
<dbReference type="Pfam" id="PF08375">
    <property type="entry name" value="Rpn3_C"/>
    <property type="match status" value="1"/>
</dbReference>
<proteinExistence type="inferred from homology"/>
<comment type="caution">
    <text evidence="4">The sequence shown here is derived from an EMBL/GenBank/DDBJ whole genome shotgun (WGS) entry which is preliminary data.</text>
</comment>
<dbReference type="Proteomes" id="UP001195914">
    <property type="component" value="Unassembled WGS sequence"/>
</dbReference>
<dbReference type="InterPro" id="IPR036390">
    <property type="entry name" value="WH_DNA-bd_sf"/>
</dbReference>
<dbReference type="PANTHER" id="PTHR10758:SF2">
    <property type="entry name" value="26S PROTEASOME NON-ATPASE REGULATORY SUBUNIT 3"/>
    <property type="match status" value="1"/>
</dbReference>
<dbReference type="AlphaFoldDB" id="A0AAD9LJ88"/>
<reference evidence="4" key="1">
    <citation type="journal article" date="2014" name="Nucleic Acids Res.">
        <title>The evolutionary dynamics of variant antigen genes in Babesia reveal a history of genomic innovation underlying host-parasite interaction.</title>
        <authorList>
            <person name="Jackson A.P."/>
            <person name="Otto T.D."/>
            <person name="Darby A."/>
            <person name="Ramaprasad A."/>
            <person name="Xia D."/>
            <person name="Echaide I.E."/>
            <person name="Farber M."/>
            <person name="Gahlot S."/>
            <person name="Gamble J."/>
            <person name="Gupta D."/>
            <person name="Gupta Y."/>
            <person name="Jackson L."/>
            <person name="Malandrin L."/>
            <person name="Malas T.B."/>
            <person name="Moussa E."/>
            <person name="Nair M."/>
            <person name="Reid A.J."/>
            <person name="Sanders M."/>
            <person name="Sharma J."/>
            <person name="Tracey A."/>
            <person name="Quail M.A."/>
            <person name="Weir W."/>
            <person name="Wastling J.M."/>
            <person name="Hall N."/>
            <person name="Willadsen P."/>
            <person name="Lingelbach K."/>
            <person name="Shiels B."/>
            <person name="Tait A."/>
            <person name="Berriman M."/>
            <person name="Allred D.R."/>
            <person name="Pain A."/>
        </authorList>
    </citation>
    <scope>NUCLEOTIDE SEQUENCE</scope>
    <source>
        <strain evidence="4">1802A</strain>
    </source>
</reference>
<dbReference type="PROSITE" id="PS50250">
    <property type="entry name" value="PCI"/>
    <property type="match status" value="1"/>
</dbReference>
<dbReference type="InterPro" id="IPR000717">
    <property type="entry name" value="PCI_dom"/>
</dbReference>
<evidence type="ECO:0000256" key="1">
    <source>
        <dbReference type="ARBA" id="ARBA00007912"/>
    </source>
</evidence>
<dbReference type="InterPro" id="IPR050756">
    <property type="entry name" value="CSN3"/>
</dbReference>
<evidence type="ECO:0000313" key="4">
    <source>
        <dbReference type="EMBL" id="KAK1938376.1"/>
    </source>
</evidence>
<dbReference type="GO" id="GO:0042176">
    <property type="term" value="P:regulation of protein catabolic process"/>
    <property type="evidence" value="ECO:0007669"/>
    <property type="project" value="InterPro"/>
</dbReference>
<feature type="domain" description="PCI" evidence="3">
    <location>
        <begin position="259"/>
        <end position="440"/>
    </location>
</feature>
<dbReference type="SMART" id="SM00088">
    <property type="entry name" value="PINT"/>
    <property type="match status" value="1"/>
</dbReference>
<keyword evidence="2 4" id="KW-0647">Proteasome</keyword>
<gene>
    <name evidence="4" type="ORF">X943_000689</name>
</gene>
<dbReference type="InterPro" id="IPR013586">
    <property type="entry name" value="PSMD3_C"/>
</dbReference>
<evidence type="ECO:0000256" key="2">
    <source>
        <dbReference type="ARBA" id="ARBA00022942"/>
    </source>
</evidence>
<dbReference type="EMBL" id="JAHBMH010000024">
    <property type="protein sequence ID" value="KAK1938376.1"/>
    <property type="molecule type" value="Genomic_DNA"/>
</dbReference>
<dbReference type="GO" id="GO:0030234">
    <property type="term" value="F:enzyme regulator activity"/>
    <property type="evidence" value="ECO:0007669"/>
    <property type="project" value="InterPro"/>
</dbReference>
<dbReference type="GO" id="GO:0006511">
    <property type="term" value="P:ubiquitin-dependent protein catabolic process"/>
    <property type="evidence" value="ECO:0007669"/>
    <property type="project" value="TreeGrafter"/>
</dbReference>
<dbReference type="Pfam" id="PF01399">
    <property type="entry name" value="PCI"/>
    <property type="match status" value="1"/>
</dbReference>
<dbReference type="InterPro" id="IPR057985">
    <property type="entry name" value="TPR_PSMD3_N"/>
</dbReference>
<dbReference type="SMART" id="SM00753">
    <property type="entry name" value="PAM"/>
    <property type="match status" value="1"/>
</dbReference>
<evidence type="ECO:0000259" key="3">
    <source>
        <dbReference type="PROSITE" id="PS50250"/>
    </source>
</evidence>
<evidence type="ECO:0000313" key="5">
    <source>
        <dbReference type="Proteomes" id="UP001195914"/>
    </source>
</evidence>
<keyword evidence="5" id="KW-1185">Reference proteome</keyword>
<organism evidence="4 5">
    <name type="scientific">Babesia divergens</name>
    <dbReference type="NCBI Taxonomy" id="32595"/>
    <lineage>
        <taxon>Eukaryota</taxon>
        <taxon>Sar</taxon>
        <taxon>Alveolata</taxon>
        <taxon>Apicomplexa</taxon>
        <taxon>Aconoidasida</taxon>
        <taxon>Piroplasmida</taxon>
        <taxon>Babesiidae</taxon>
        <taxon>Babesia</taxon>
    </lineage>
</organism>
<sequence length="519" mass="58360">MPEKKEPTTPAVGRATMPGDAFRELLTYCTAMTEAAVARADGRFMARLMRHIKTLRTYLKNYSAATLPTLRQALMPYTAGQKGCNVAKLAIELLPEASDIAENAESYQNVKVHHNVRPMLGVQEFFSKNSNLVETKVLLITLALFHLIDTERMLEAMQLGERLANHVLELKSTSMDQLAGKVYFYYARAFELGGKFQETRPLLMNAYRKACLHHETMTEAVTLNCVIRNLVHHKLYSSASTLLVKASFPESLNSNAQYARYLFYYGKILAVQLEYSEAYNKLVQALRKAPQSDKTGYGFKVAVTKMTVIVTLLMGDVPPKSTFTNPLMKRGLIPYEEVVIAVMNGDLAGFGAVCEKYKSQFEKDGTLFLIARLRHNVIKGGLRKINLAYSRISIADVAQKLGIKSVEDTECIIAKAIKDGIIEATIHHDEGYMQSKANINLYTSDQPMKAFHKRINYCLKLHANTIQAMRYPDDPDVINNQQQPMIVAEERIAAVSYKDANLHKYQMDEDQGLDDGDML</sequence>
<accession>A0AAD9LJ88</accession>
<protein>
    <submittedName>
        <fullName evidence="4">26S proteasome non-ATPase regulatory subunit 3</fullName>
    </submittedName>
</protein>